<dbReference type="PaxDb" id="3827-XP_004488380.1"/>
<dbReference type="PANTHER" id="PTHR11439">
    <property type="entry name" value="GAG-POL-RELATED RETROTRANSPOSON"/>
    <property type="match status" value="1"/>
</dbReference>
<dbReference type="OrthoDB" id="1422397at2759"/>
<sequence>MGVLNCKPTFSPMLPNLKLQKDDGNPYPDPKLYRHIIGRLLYLTNTRPNLSFSVNKLTQFVSYPMHSHFVAATRVLHYIKGCPGKGLFFSSSSSLQHSAFSDNDWAACPDSRKSITGFNVFLGSSLVSWKSKKQTVISCSSFDAEY</sequence>
<dbReference type="RefSeq" id="XP_027192635.1">
    <property type="nucleotide sequence ID" value="XM_027336834.1"/>
</dbReference>
<proteinExistence type="predicted"/>
<dbReference type="STRING" id="3827.A0A3Q7YGQ2"/>
<reference evidence="2" key="2">
    <citation type="submission" date="2025-08" db="UniProtKB">
        <authorList>
            <consortium name="RefSeq"/>
        </authorList>
    </citation>
    <scope>IDENTIFICATION</scope>
    <source>
        <tissue evidence="2">Etiolated seedlings</tissue>
    </source>
</reference>
<evidence type="ECO:0000313" key="2">
    <source>
        <dbReference type="RefSeq" id="XP_027192635.1"/>
    </source>
</evidence>
<dbReference type="AlphaFoldDB" id="A0A3Q7YGQ2"/>
<reference evidence="1" key="1">
    <citation type="journal article" date="2013" name="Nat. Biotechnol.">
        <title>Draft genome sequence of chickpea (Cicer arietinum) provides a resource for trait improvement.</title>
        <authorList>
            <person name="Varshney R.K."/>
            <person name="Song C."/>
            <person name="Saxena R.K."/>
            <person name="Azam S."/>
            <person name="Yu S."/>
            <person name="Sharpe A.G."/>
            <person name="Cannon S."/>
            <person name="Baek J."/>
            <person name="Rosen B.D."/>
            <person name="Tar'an B."/>
            <person name="Millan T."/>
            <person name="Zhang X."/>
            <person name="Ramsay L.D."/>
            <person name="Iwata A."/>
            <person name="Wang Y."/>
            <person name="Nelson W."/>
            <person name="Farmer A.D."/>
            <person name="Gaur P.M."/>
            <person name="Soderlund C."/>
            <person name="Penmetsa R.V."/>
            <person name="Xu C."/>
            <person name="Bharti A.K."/>
            <person name="He W."/>
            <person name="Winter P."/>
            <person name="Zhao S."/>
            <person name="Hane J.K."/>
            <person name="Carrasquilla-Garcia N."/>
            <person name="Condie J.A."/>
            <person name="Upadhyaya H.D."/>
            <person name="Luo M.C."/>
            <person name="Thudi M."/>
            <person name="Gowda C.L."/>
            <person name="Singh N.P."/>
            <person name="Lichtenzveig J."/>
            <person name="Gali K.K."/>
            <person name="Rubio J."/>
            <person name="Nadarajan N."/>
            <person name="Dolezel J."/>
            <person name="Bansal K.C."/>
            <person name="Xu X."/>
            <person name="Edwards D."/>
            <person name="Zhang G."/>
            <person name="Kahl G."/>
            <person name="Gil J."/>
            <person name="Singh K.B."/>
            <person name="Datta S.K."/>
            <person name="Jackson S.A."/>
            <person name="Wang J."/>
            <person name="Cook D.R."/>
        </authorList>
    </citation>
    <scope>NUCLEOTIDE SEQUENCE [LARGE SCALE GENOMIC DNA]</scope>
    <source>
        <strain evidence="1">cv. CDC Frontier</strain>
    </source>
</reference>
<gene>
    <name evidence="2" type="primary">LOC113787716</name>
</gene>
<organism evidence="1 2">
    <name type="scientific">Cicer arietinum</name>
    <name type="common">Chickpea</name>
    <name type="synonym">Garbanzo</name>
    <dbReference type="NCBI Taxonomy" id="3827"/>
    <lineage>
        <taxon>Eukaryota</taxon>
        <taxon>Viridiplantae</taxon>
        <taxon>Streptophyta</taxon>
        <taxon>Embryophyta</taxon>
        <taxon>Tracheophyta</taxon>
        <taxon>Spermatophyta</taxon>
        <taxon>Magnoliopsida</taxon>
        <taxon>eudicotyledons</taxon>
        <taxon>Gunneridae</taxon>
        <taxon>Pentapetalae</taxon>
        <taxon>rosids</taxon>
        <taxon>fabids</taxon>
        <taxon>Fabales</taxon>
        <taxon>Fabaceae</taxon>
        <taxon>Papilionoideae</taxon>
        <taxon>50 kb inversion clade</taxon>
        <taxon>NPAAA clade</taxon>
        <taxon>Hologalegina</taxon>
        <taxon>IRL clade</taxon>
        <taxon>Cicereae</taxon>
        <taxon>Cicer</taxon>
    </lineage>
</organism>
<dbReference type="CDD" id="cd09272">
    <property type="entry name" value="RNase_HI_RT_Ty1"/>
    <property type="match status" value="1"/>
</dbReference>
<dbReference type="PANTHER" id="PTHR11439:SF470">
    <property type="entry name" value="CYSTEINE-RICH RLK (RECEPTOR-LIKE PROTEIN KINASE) 8"/>
    <property type="match status" value="1"/>
</dbReference>
<accession>A0A3Q7YGQ2</accession>
<keyword evidence="1" id="KW-1185">Reference proteome</keyword>
<dbReference type="Proteomes" id="UP000087171">
    <property type="component" value="Chromosome Ca1"/>
</dbReference>
<protein>
    <submittedName>
        <fullName evidence="2">Uncharacterized protein LOC113787716</fullName>
    </submittedName>
</protein>
<dbReference type="GeneID" id="113787716"/>
<dbReference type="KEGG" id="cam:113787716"/>
<name>A0A3Q7YGQ2_CICAR</name>
<evidence type="ECO:0000313" key="1">
    <source>
        <dbReference type="Proteomes" id="UP000087171"/>
    </source>
</evidence>